<dbReference type="RefSeq" id="WP_229717557.1">
    <property type="nucleotide sequence ID" value="NZ_BMIK01000008.1"/>
</dbReference>
<name>A0ABQ1M0Z8_9SPHI</name>
<evidence type="ECO:0000313" key="2">
    <source>
        <dbReference type="EMBL" id="GGC33004.1"/>
    </source>
</evidence>
<feature type="domain" description="Carbohydrate-binding" evidence="1">
    <location>
        <begin position="46"/>
        <end position="129"/>
    </location>
</feature>
<accession>A0ABQ1M0Z8</accession>
<dbReference type="Pfam" id="PF06452">
    <property type="entry name" value="CBM9_1"/>
    <property type="match status" value="1"/>
</dbReference>
<proteinExistence type="predicted"/>
<dbReference type="SUPFAM" id="SSF49344">
    <property type="entry name" value="CBD9-like"/>
    <property type="match status" value="1"/>
</dbReference>
<comment type="caution">
    <text evidence="2">The sequence shown here is derived from an EMBL/GenBank/DDBJ whole genome shotgun (WGS) entry which is preliminary data.</text>
</comment>
<dbReference type="PROSITE" id="PS51257">
    <property type="entry name" value="PROKAR_LIPOPROTEIN"/>
    <property type="match status" value="1"/>
</dbReference>
<keyword evidence="3" id="KW-1185">Reference proteome</keyword>
<dbReference type="InterPro" id="IPR010502">
    <property type="entry name" value="Carb-bd_dom_fam9"/>
</dbReference>
<dbReference type="Gene3D" id="2.60.40.1190">
    <property type="match status" value="1"/>
</dbReference>
<organism evidence="2 3">
    <name type="scientific">Parapedobacter defluvii</name>
    <dbReference type="NCBI Taxonomy" id="2045106"/>
    <lineage>
        <taxon>Bacteria</taxon>
        <taxon>Pseudomonadati</taxon>
        <taxon>Bacteroidota</taxon>
        <taxon>Sphingobacteriia</taxon>
        <taxon>Sphingobacteriales</taxon>
        <taxon>Sphingobacteriaceae</taxon>
        <taxon>Parapedobacter</taxon>
    </lineage>
</organism>
<gene>
    <name evidence="2" type="ORF">GCM10011386_26420</name>
</gene>
<dbReference type="EMBL" id="BMIK01000008">
    <property type="protein sequence ID" value="GGC33004.1"/>
    <property type="molecule type" value="Genomic_DNA"/>
</dbReference>
<evidence type="ECO:0000313" key="3">
    <source>
        <dbReference type="Proteomes" id="UP000597338"/>
    </source>
</evidence>
<reference evidence="3" key="1">
    <citation type="journal article" date="2019" name="Int. J. Syst. Evol. Microbiol.">
        <title>The Global Catalogue of Microorganisms (GCM) 10K type strain sequencing project: providing services to taxonomists for standard genome sequencing and annotation.</title>
        <authorList>
            <consortium name="The Broad Institute Genomics Platform"/>
            <consortium name="The Broad Institute Genome Sequencing Center for Infectious Disease"/>
            <person name="Wu L."/>
            <person name="Ma J."/>
        </authorList>
    </citation>
    <scope>NUCLEOTIDE SEQUENCE [LARGE SCALE GENOMIC DNA]</scope>
    <source>
        <strain evidence="3">CGMCC 1.15342</strain>
    </source>
</reference>
<sequence>MMYKSLLIIVLSLITACSNRESNGDGENKSAVYHVQKAADFQVTGDGSNENWGKAEWIVLAKREQFKDNPLQTNVKALYSETGLYFLFSCQDNKLTSSMNADFMDLWKEDVAEVFLWPDENYPTYFEYEISPLNHELPILVANTNGDLLRWQPFHYDADRQTDHETAALGGEKKPGAAVDGWVAEFFIPYKLLIPLNHVPPHKGDRWRANFYRVDYDEPKSVSWLWQLTKNNFHDYESFGSIIFN</sequence>
<dbReference type="CDD" id="cd09620">
    <property type="entry name" value="CBM9_like_3"/>
    <property type="match status" value="1"/>
</dbReference>
<evidence type="ECO:0000259" key="1">
    <source>
        <dbReference type="Pfam" id="PF06452"/>
    </source>
</evidence>
<dbReference type="Proteomes" id="UP000597338">
    <property type="component" value="Unassembled WGS sequence"/>
</dbReference>
<protein>
    <recommendedName>
        <fullName evidence="1">Carbohydrate-binding domain-containing protein</fullName>
    </recommendedName>
</protein>